<evidence type="ECO:0000256" key="1">
    <source>
        <dbReference type="SAM" id="MobiDB-lite"/>
    </source>
</evidence>
<keyword evidence="4" id="KW-1185">Reference proteome</keyword>
<comment type="caution">
    <text evidence="3">The sequence shown here is derived from an EMBL/GenBank/DDBJ whole genome shotgun (WGS) entry which is preliminary data.</text>
</comment>
<name>A0A4C1UQR8_EUMVA</name>
<dbReference type="EMBL" id="BGZK01000210">
    <property type="protein sequence ID" value="GBP28669.1"/>
    <property type="molecule type" value="Genomic_DNA"/>
</dbReference>
<evidence type="ECO:0000313" key="4">
    <source>
        <dbReference type="Proteomes" id="UP000299102"/>
    </source>
</evidence>
<protein>
    <recommendedName>
        <fullName evidence="5">Secreted protein</fullName>
    </recommendedName>
</protein>
<feature type="region of interest" description="Disordered" evidence="1">
    <location>
        <begin position="71"/>
        <end position="94"/>
    </location>
</feature>
<evidence type="ECO:0000313" key="3">
    <source>
        <dbReference type="EMBL" id="GBP28669.1"/>
    </source>
</evidence>
<proteinExistence type="predicted"/>
<evidence type="ECO:0000256" key="2">
    <source>
        <dbReference type="SAM" id="SignalP"/>
    </source>
</evidence>
<feature type="chain" id="PRO_5020035550" description="Secreted protein" evidence="2">
    <location>
        <begin position="29"/>
        <end position="94"/>
    </location>
</feature>
<sequence length="94" mass="9973">MCQNLVKVAHTTMLHIATAMSLALSVASDISSNGRSRVAKYRTLSQRMDSIGRDGICHHGEISALSRRGALSGHSCTAPAPTALRGPPRFTARS</sequence>
<organism evidence="3 4">
    <name type="scientific">Eumeta variegata</name>
    <name type="common">Bagworm moth</name>
    <name type="synonym">Eumeta japonica</name>
    <dbReference type="NCBI Taxonomy" id="151549"/>
    <lineage>
        <taxon>Eukaryota</taxon>
        <taxon>Metazoa</taxon>
        <taxon>Ecdysozoa</taxon>
        <taxon>Arthropoda</taxon>
        <taxon>Hexapoda</taxon>
        <taxon>Insecta</taxon>
        <taxon>Pterygota</taxon>
        <taxon>Neoptera</taxon>
        <taxon>Endopterygota</taxon>
        <taxon>Lepidoptera</taxon>
        <taxon>Glossata</taxon>
        <taxon>Ditrysia</taxon>
        <taxon>Tineoidea</taxon>
        <taxon>Psychidae</taxon>
        <taxon>Oiketicinae</taxon>
        <taxon>Eumeta</taxon>
    </lineage>
</organism>
<keyword evidence="2" id="KW-0732">Signal</keyword>
<evidence type="ECO:0008006" key="5">
    <source>
        <dbReference type="Google" id="ProtNLM"/>
    </source>
</evidence>
<accession>A0A4C1UQR8</accession>
<dbReference type="Proteomes" id="UP000299102">
    <property type="component" value="Unassembled WGS sequence"/>
</dbReference>
<feature type="signal peptide" evidence="2">
    <location>
        <begin position="1"/>
        <end position="28"/>
    </location>
</feature>
<dbReference type="AlphaFoldDB" id="A0A4C1UQR8"/>
<gene>
    <name evidence="3" type="ORF">EVAR_19710_1</name>
</gene>
<reference evidence="3 4" key="1">
    <citation type="journal article" date="2019" name="Commun. Biol.">
        <title>The bagworm genome reveals a unique fibroin gene that provides high tensile strength.</title>
        <authorList>
            <person name="Kono N."/>
            <person name="Nakamura H."/>
            <person name="Ohtoshi R."/>
            <person name="Tomita M."/>
            <person name="Numata K."/>
            <person name="Arakawa K."/>
        </authorList>
    </citation>
    <scope>NUCLEOTIDE SEQUENCE [LARGE SCALE GENOMIC DNA]</scope>
</reference>